<dbReference type="EMBL" id="PDOE01000014">
    <property type="protein sequence ID" value="RKL65599.1"/>
    <property type="molecule type" value="Genomic_DNA"/>
</dbReference>
<dbReference type="InterPro" id="IPR028976">
    <property type="entry name" value="CheC-like_sf"/>
</dbReference>
<keyword evidence="1" id="KW-0145">Chemotaxis</keyword>
<evidence type="ECO:0000313" key="3">
    <source>
        <dbReference type="EMBL" id="RKL65599.1"/>
    </source>
</evidence>
<dbReference type="CDD" id="cd17906">
    <property type="entry name" value="CheX"/>
    <property type="match status" value="1"/>
</dbReference>
<evidence type="ECO:0000259" key="2">
    <source>
        <dbReference type="Pfam" id="PF13690"/>
    </source>
</evidence>
<protein>
    <submittedName>
        <fullName evidence="3">Chemotaxis protein CheX</fullName>
    </submittedName>
</protein>
<accession>A0A3A9JZJ1</accession>
<gene>
    <name evidence="3" type="ORF">CR203_19965</name>
</gene>
<dbReference type="GO" id="GO:0006935">
    <property type="term" value="P:chemotaxis"/>
    <property type="evidence" value="ECO:0007669"/>
    <property type="project" value="UniProtKB-KW"/>
</dbReference>
<dbReference type="SUPFAM" id="SSF103039">
    <property type="entry name" value="CheC-like"/>
    <property type="match status" value="1"/>
</dbReference>
<evidence type="ECO:0000313" key="4">
    <source>
        <dbReference type="Proteomes" id="UP000281498"/>
    </source>
</evidence>
<reference evidence="3 4" key="1">
    <citation type="submission" date="2017-10" db="EMBL/GenBank/DDBJ databases">
        <title>Bacillus sp. nov., a halophilic bacterium isolated from a Keqin Lake.</title>
        <authorList>
            <person name="Wang H."/>
        </authorList>
    </citation>
    <scope>NUCLEOTIDE SEQUENCE [LARGE SCALE GENOMIC DNA]</scope>
    <source>
        <strain evidence="3 4">KCTC 13187</strain>
    </source>
</reference>
<feature type="domain" description="Chemotaxis phosphatase CheX-like" evidence="2">
    <location>
        <begin position="42"/>
        <end position="135"/>
    </location>
</feature>
<proteinExistence type="predicted"/>
<dbReference type="RefSeq" id="WP_110936906.1">
    <property type="nucleotide sequence ID" value="NZ_KZ614146.1"/>
</dbReference>
<organism evidence="3 4">
    <name type="scientific">Salipaludibacillus neizhouensis</name>
    <dbReference type="NCBI Taxonomy" id="885475"/>
    <lineage>
        <taxon>Bacteria</taxon>
        <taxon>Bacillati</taxon>
        <taxon>Bacillota</taxon>
        <taxon>Bacilli</taxon>
        <taxon>Bacillales</taxon>
        <taxon>Bacillaceae</taxon>
    </lineage>
</organism>
<evidence type="ECO:0000256" key="1">
    <source>
        <dbReference type="ARBA" id="ARBA00022500"/>
    </source>
</evidence>
<keyword evidence="4" id="KW-1185">Reference proteome</keyword>
<sequence length="154" mass="16639">MNAKHINAVCKATKTMMNNHFGVEISHRSPQVVKEFLASNEVSAVLGVHGELNGQIICSFDAETAKKIVGSMMGGMAIETLDDMGWSAIQEFGNWVAGATATELSAENIIVDVTPPVVNDGRSNFRSTKRFITIPMDSIMGKIEVHISLSENSD</sequence>
<name>A0A3A9JZJ1_9BACI</name>
<comment type="caution">
    <text evidence="3">The sequence shown here is derived from an EMBL/GenBank/DDBJ whole genome shotgun (WGS) entry which is preliminary data.</text>
</comment>
<dbReference type="AlphaFoldDB" id="A0A3A9JZJ1"/>
<dbReference type="Pfam" id="PF13690">
    <property type="entry name" value="CheX"/>
    <property type="match status" value="1"/>
</dbReference>
<dbReference type="Proteomes" id="UP000281498">
    <property type="component" value="Unassembled WGS sequence"/>
</dbReference>
<dbReference type="PANTHER" id="PTHR39452:SF1">
    <property type="entry name" value="CHEY-P PHOSPHATASE CHEX"/>
    <property type="match status" value="1"/>
</dbReference>
<dbReference type="InterPro" id="IPR028051">
    <property type="entry name" value="CheX-like_dom"/>
</dbReference>
<dbReference type="PANTHER" id="PTHR39452">
    <property type="entry name" value="CHEY-P PHOSPHATASE CHEX"/>
    <property type="match status" value="1"/>
</dbReference>
<dbReference type="InterPro" id="IPR038756">
    <property type="entry name" value="CheX-like"/>
</dbReference>
<dbReference type="Gene3D" id="3.40.1550.10">
    <property type="entry name" value="CheC-like"/>
    <property type="match status" value="1"/>
</dbReference>
<dbReference type="OrthoDB" id="9788100at2"/>